<evidence type="ECO:0000313" key="2">
    <source>
        <dbReference type="Proteomes" id="UP000694941"/>
    </source>
</evidence>
<gene>
    <name evidence="3" type="primary">LOC111085779</name>
</gene>
<evidence type="ECO:0000313" key="3">
    <source>
        <dbReference type="RefSeq" id="XP_022241683.1"/>
    </source>
</evidence>
<keyword evidence="1" id="KW-1133">Transmembrane helix</keyword>
<keyword evidence="2" id="KW-1185">Reference proteome</keyword>
<sequence>MWRLACFLHFITSLAFFLYLLVQFARVMDPQLYGINPGNYEEGRELCGVFIIVVWLRICREVPIESMEGPFFRNFILLTFLIIFSIFPLLLWTLCYVENLRSYVGL</sequence>
<feature type="transmembrane region" description="Helical" evidence="1">
    <location>
        <begin position="71"/>
        <end position="94"/>
    </location>
</feature>
<proteinExistence type="predicted"/>
<accession>A0ABM1SDH8</accession>
<evidence type="ECO:0000256" key="1">
    <source>
        <dbReference type="SAM" id="Phobius"/>
    </source>
</evidence>
<keyword evidence="1" id="KW-0812">Transmembrane</keyword>
<name>A0ABM1SDH8_LIMPO</name>
<dbReference type="RefSeq" id="XP_022241683.1">
    <property type="nucleotide sequence ID" value="XM_022385975.1"/>
</dbReference>
<dbReference type="Proteomes" id="UP000694941">
    <property type="component" value="Unplaced"/>
</dbReference>
<organism evidence="2 3">
    <name type="scientific">Limulus polyphemus</name>
    <name type="common">Atlantic horseshoe crab</name>
    <dbReference type="NCBI Taxonomy" id="6850"/>
    <lineage>
        <taxon>Eukaryota</taxon>
        <taxon>Metazoa</taxon>
        <taxon>Ecdysozoa</taxon>
        <taxon>Arthropoda</taxon>
        <taxon>Chelicerata</taxon>
        <taxon>Merostomata</taxon>
        <taxon>Xiphosura</taxon>
        <taxon>Limulidae</taxon>
        <taxon>Limulus</taxon>
    </lineage>
</organism>
<reference evidence="3" key="1">
    <citation type="submission" date="2025-08" db="UniProtKB">
        <authorList>
            <consortium name="RefSeq"/>
        </authorList>
    </citation>
    <scope>IDENTIFICATION</scope>
    <source>
        <tissue evidence="3">Muscle</tissue>
    </source>
</reference>
<keyword evidence="1" id="KW-0472">Membrane</keyword>
<dbReference type="GeneID" id="111085779"/>
<protein>
    <submittedName>
        <fullName evidence="3">Uncharacterized protein LOC111085779</fullName>
    </submittedName>
</protein>